<feature type="transmembrane region" description="Helical" evidence="2">
    <location>
        <begin position="76"/>
        <end position="93"/>
    </location>
</feature>
<evidence type="ECO:0000313" key="3">
    <source>
        <dbReference type="EMBL" id="KAK2029611.1"/>
    </source>
</evidence>
<gene>
    <name evidence="3" type="ORF">LX32DRAFT_350628</name>
</gene>
<keyword evidence="2" id="KW-0472">Membrane</keyword>
<evidence type="ECO:0000256" key="1">
    <source>
        <dbReference type="SAM" id="MobiDB-lite"/>
    </source>
</evidence>
<sequence>MMDRHAIHATHHPSSHTDRQSHERERERERETLSARGSSRIHPSHLALGECEQPQVASMAGRPTLHRTLRQPVSMMRYYVCICVCMCVCMYIHRNNVLLDRPDRSLITAAHLFHFSIPRVPLSK</sequence>
<dbReference type="AlphaFoldDB" id="A0AAD9HI73"/>
<keyword evidence="4" id="KW-1185">Reference proteome</keyword>
<keyword evidence="2" id="KW-1133">Transmembrane helix</keyword>
<organism evidence="3 4">
    <name type="scientific">Colletotrichum zoysiae</name>
    <dbReference type="NCBI Taxonomy" id="1216348"/>
    <lineage>
        <taxon>Eukaryota</taxon>
        <taxon>Fungi</taxon>
        <taxon>Dikarya</taxon>
        <taxon>Ascomycota</taxon>
        <taxon>Pezizomycotina</taxon>
        <taxon>Sordariomycetes</taxon>
        <taxon>Hypocreomycetidae</taxon>
        <taxon>Glomerellales</taxon>
        <taxon>Glomerellaceae</taxon>
        <taxon>Colletotrichum</taxon>
        <taxon>Colletotrichum graminicola species complex</taxon>
    </lineage>
</organism>
<feature type="compositionally biased region" description="Basic and acidic residues" evidence="1">
    <location>
        <begin position="15"/>
        <end position="33"/>
    </location>
</feature>
<feature type="region of interest" description="Disordered" evidence="1">
    <location>
        <begin position="1"/>
        <end position="47"/>
    </location>
</feature>
<reference evidence="3" key="1">
    <citation type="submission" date="2021-06" db="EMBL/GenBank/DDBJ databases">
        <title>Comparative genomics, transcriptomics and evolutionary studies reveal genomic signatures of adaptation to plant cell wall in hemibiotrophic fungi.</title>
        <authorList>
            <consortium name="DOE Joint Genome Institute"/>
            <person name="Baroncelli R."/>
            <person name="Diaz J.F."/>
            <person name="Benocci T."/>
            <person name="Peng M."/>
            <person name="Battaglia E."/>
            <person name="Haridas S."/>
            <person name="Andreopoulos W."/>
            <person name="Labutti K."/>
            <person name="Pangilinan J."/>
            <person name="Floch G.L."/>
            <person name="Makela M.R."/>
            <person name="Henrissat B."/>
            <person name="Grigoriev I.V."/>
            <person name="Crouch J.A."/>
            <person name="De Vries R.P."/>
            <person name="Sukno S.A."/>
            <person name="Thon M.R."/>
        </authorList>
    </citation>
    <scope>NUCLEOTIDE SEQUENCE</scope>
    <source>
        <strain evidence="3">MAFF235873</strain>
    </source>
</reference>
<dbReference type="Proteomes" id="UP001232148">
    <property type="component" value="Unassembled WGS sequence"/>
</dbReference>
<name>A0AAD9HI73_9PEZI</name>
<accession>A0AAD9HI73</accession>
<protein>
    <submittedName>
        <fullName evidence="3">Uncharacterized protein</fullName>
    </submittedName>
</protein>
<comment type="caution">
    <text evidence="3">The sequence shown here is derived from an EMBL/GenBank/DDBJ whole genome shotgun (WGS) entry which is preliminary data.</text>
</comment>
<proteinExistence type="predicted"/>
<evidence type="ECO:0000256" key="2">
    <source>
        <dbReference type="SAM" id="Phobius"/>
    </source>
</evidence>
<keyword evidence="2" id="KW-0812">Transmembrane</keyword>
<evidence type="ECO:0000313" key="4">
    <source>
        <dbReference type="Proteomes" id="UP001232148"/>
    </source>
</evidence>
<dbReference type="EMBL" id="MU842861">
    <property type="protein sequence ID" value="KAK2029611.1"/>
    <property type="molecule type" value="Genomic_DNA"/>
</dbReference>